<evidence type="ECO:0000259" key="2">
    <source>
        <dbReference type="PROSITE" id="PS50943"/>
    </source>
</evidence>
<keyword evidence="1" id="KW-0238">DNA-binding</keyword>
<dbReference type="PROSITE" id="PS50943">
    <property type="entry name" value="HTH_CROC1"/>
    <property type="match status" value="1"/>
</dbReference>
<dbReference type="PANTHER" id="PTHR36924:SF1">
    <property type="entry name" value="ANTITOXIN HIGA-1"/>
    <property type="match status" value="1"/>
</dbReference>
<dbReference type="Gene3D" id="1.10.260.40">
    <property type="entry name" value="lambda repressor-like DNA-binding domains"/>
    <property type="match status" value="1"/>
</dbReference>
<dbReference type="Proteomes" id="UP000185494">
    <property type="component" value="Chromosome 2"/>
</dbReference>
<sequence length="103" mass="11438">MVDRDLVIHPGEILMEEFLRPHGLTPSGFASRLDLPANRFTAIVNGERGISSETAVLLAAAFGTTEAFWLNLQSQYDLEQARASVSPERVRKARDLHNEFEAA</sequence>
<dbReference type="GO" id="GO:0003677">
    <property type="term" value="F:DNA binding"/>
    <property type="evidence" value="ECO:0007669"/>
    <property type="project" value="UniProtKB-KW"/>
</dbReference>
<evidence type="ECO:0000256" key="1">
    <source>
        <dbReference type="ARBA" id="ARBA00023125"/>
    </source>
</evidence>
<dbReference type="InterPro" id="IPR010982">
    <property type="entry name" value="Lambda_DNA-bd_dom_sf"/>
</dbReference>
<evidence type="ECO:0000313" key="4">
    <source>
        <dbReference type="Proteomes" id="UP000185494"/>
    </source>
</evidence>
<accession>A0A1L7ANM6</accession>
<proteinExistence type="predicted"/>
<dbReference type="InterPro" id="IPR001387">
    <property type="entry name" value="Cro/C1-type_HTH"/>
</dbReference>
<gene>
    <name evidence="3" type="ORF">RGI145_23880</name>
</gene>
<dbReference type="CDD" id="cd00093">
    <property type="entry name" value="HTH_XRE"/>
    <property type="match status" value="1"/>
</dbReference>
<dbReference type="RefSeq" id="WP_075801084.1">
    <property type="nucleotide sequence ID" value="NZ_CP015586.1"/>
</dbReference>
<dbReference type="KEGG" id="rgi:RGI145_23880"/>
<protein>
    <submittedName>
        <fullName evidence="3">Addiction module antidote protein, HigA family</fullName>
    </submittedName>
</protein>
<dbReference type="SUPFAM" id="SSF47413">
    <property type="entry name" value="lambda repressor-like DNA-binding domains"/>
    <property type="match status" value="1"/>
</dbReference>
<dbReference type="InterPro" id="IPR013430">
    <property type="entry name" value="Toxin_antidote_HigA"/>
</dbReference>
<feature type="domain" description="HTH cro/C1-type" evidence="2">
    <location>
        <begin position="22"/>
        <end position="69"/>
    </location>
</feature>
<dbReference type="NCBIfam" id="TIGR02607">
    <property type="entry name" value="antidote_HigA"/>
    <property type="match status" value="1"/>
</dbReference>
<geneLocation type="plasmid" evidence="3 4">
    <name>2</name>
</geneLocation>
<dbReference type="EMBL" id="CP015586">
    <property type="protein sequence ID" value="APT60387.1"/>
    <property type="molecule type" value="Genomic_DNA"/>
</dbReference>
<keyword evidence="3" id="KW-0614">Plasmid</keyword>
<dbReference type="AlphaFoldDB" id="A0A1L7ANM6"/>
<dbReference type="SMART" id="SM00530">
    <property type="entry name" value="HTH_XRE"/>
    <property type="match status" value="1"/>
</dbReference>
<evidence type="ECO:0000313" key="3">
    <source>
        <dbReference type="EMBL" id="APT60387.1"/>
    </source>
</evidence>
<dbReference type="PANTHER" id="PTHR36924">
    <property type="entry name" value="ANTITOXIN HIGA-1"/>
    <property type="match status" value="1"/>
</dbReference>
<reference evidence="3 4" key="1">
    <citation type="submission" date="2016-05" db="EMBL/GenBank/DDBJ databases">
        <title>Complete Genome and Methylome Analysis of Psychrotrophic Bacterial Isolates from Antarctic Lake Untersee.</title>
        <authorList>
            <person name="Fomenkov A."/>
            <person name="Akimov V.N."/>
            <person name="Vasilyeva L.V."/>
            <person name="Andersen D."/>
            <person name="Vincze T."/>
            <person name="Roberts R.J."/>
        </authorList>
    </citation>
    <scope>NUCLEOTIDE SEQUENCE [LARGE SCALE GENOMIC DNA]</scope>
    <source>
        <strain evidence="3 4">U14-5</strain>
        <plasmid evidence="4">Plasmid 2</plasmid>
    </source>
</reference>
<name>A0A1L7ANM6_9PROT</name>
<organism evidence="3 4">
    <name type="scientific">Roseomonas gilardii</name>
    <dbReference type="NCBI Taxonomy" id="257708"/>
    <lineage>
        <taxon>Bacteria</taxon>
        <taxon>Pseudomonadati</taxon>
        <taxon>Pseudomonadota</taxon>
        <taxon>Alphaproteobacteria</taxon>
        <taxon>Acetobacterales</taxon>
        <taxon>Roseomonadaceae</taxon>
        <taxon>Roseomonas</taxon>
    </lineage>
</organism>